<evidence type="ECO:0000313" key="1">
    <source>
        <dbReference type="EMBL" id="CAG8832743.1"/>
    </source>
</evidence>
<dbReference type="EMBL" id="CAJVQB010045965">
    <property type="protein sequence ID" value="CAG8832743.1"/>
    <property type="molecule type" value="Genomic_DNA"/>
</dbReference>
<comment type="caution">
    <text evidence="1">The sequence shown here is derived from an EMBL/GenBank/DDBJ whole genome shotgun (WGS) entry which is preliminary data.</text>
</comment>
<evidence type="ECO:0000313" key="2">
    <source>
        <dbReference type="Proteomes" id="UP000789901"/>
    </source>
</evidence>
<feature type="non-terminal residue" evidence="1">
    <location>
        <position position="85"/>
    </location>
</feature>
<accession>A0ABN7WHT3</accession>
<sequence length="85" mass="9405">MSFINVGFVIPEGETEIECIYIEERVRSNSSHKKRKWLEDKAVVYLKSKGVSCVGTGSSWPTVSAIEHSSSFRCLAMPATALPNL</sequence>
<organism evidence="1 2">
    <name type="scientific">Gigaspora margarita</name>
    <dbReference type="NCBI Taxonomy" id="4874"/>
    <lineage>
        <taxon>Eukaryota</taxon>
        <taxon>Fungi</taxon>
        <taxon>Fungi incertae sedis</taxon>
        <taxon>Mucoromycota</taxon>
        <taxon>Glomeromycotina</taxon>
        <taxon>Glomeromycetes</taxon>
        <taxon>Diversisporales</taxon>
        <taxon>Gigasporaceae</taxon>
        <taxon>Gigaspora</taxon>
    </lineage>
</organism>
<reference evidence="1 2" key="1">
    <citation type="submission" date="2021-06" db="EMBL/GenBank/DDBJ databases">
        <authorList>
            <person name="Kallberg Y."/>
            <person name="Tangrot J."/>
            <person name="Rosling A."/>
        </authorList>
    </citation>
    <scope>NUCLEOTIDE SEQUENCE [LARGE SCALE GENOMIC DNA]</scope>
    <source>
        <strain evidence="1 2">120-4 pot B 10/14</strain>
    </source>
</reference>
<dbReference type="Proteomes" id="UP000789901">
    <property type="component" value="Unassembled WGS sequence"/>
</dbReference>
<name>A0ABN7WHT3_GIGMA</name>
<proteinExistence type="predicted"/>
<gene>
    <name evidence="1" type="ORF">GMARGA_LOCUS31207</name>
</gene>
<keyword evidence="2" id="KW-1185">Reference proteome</keyword>
<protein>
    <submittedName>
        <fullName evidence="1">24491_t:CDS:1</fullName>
    </submittedName>
</protein>